<organism evidence="1 2">
    <name type="scientific">Lentithecium fluviatile CBS 122367</name>
    <dbReference type="NCBI Taxonomy" id="1168545"/>
    <lineage>
        <taxon>Eukaryota</taxon>
        <taxon>Fungi</taxon>
        <taxon>Dikarya</taxon>
        <taxon>Ascomycota</taxon>
        <taxon>Pezizomycotina</taxon>
        <taxon>Dothideomycetes</taxon>
        <taxon>Pleosporomycetidae</taxon>
        <taxon>Pleosporales</taxon>
        <taxon>Massarineae</taxon>
        <taxon>Lentitheciaceae</taxon>
        <taxon>Lentithecium</taxon>
    </lineage>
</organism>
<accession>A0A6G1IMY5</accession>
<keyword evidence="2" id="KW-1185">Reference proteome</keyword>
<name>A0A6G1IMY5_9PLEO</name>
<dbReference type="EMBL" id="MU005603">
    <property type="protein sequence ID" value="KAF2679458.1"/>
    <property type="molecule type" value="Genomic_DNA"/>
</dbReference>
<proteinExistence type="predicted"/>
<evidence type="ECO:0000313" key="2">
    <source>
        <dbReference type="Proteomes" id="UP000799291"/>
    </source>
</evidence>
<dbReference type="OrthoDB" id="3754906at2759"/>
<evidence type="ECO:0000313" key="1">
    <source>
        <dbReference type="EMBL" id="KAF2679458.1"/>
    </source>
</evidence>
<gene>
    <name evidence="1" type="ORF">K458DRAFT_116657</name>
</gene>
<protein>
    <submittedName>
        <fullName evidence="1">Uncharacterized protein</fullName>
    </submittedName>
</protein>
<reference evidence="1" key="1">
    <citation type="journal article" date="2020" name="Stud. Mycol.">
        <title>101 Dothideomycetes genomes: a test case for predicting lifestyles and emergence of pathogens.</title>
        <authorList>
            <person name="Haridas S."/>
            <person name="Albert R."/>
            <person name="Binder M."/>
            <person name="Bloem J."/>
            <person name="Labutti K."/>
            <person name="Salamov A."/>
            <person name="Andreopoulos B."/>
            <person name="Baker S."/>
            <person name="Barry K."/>
            <person name="Bills G."/>
            <person name="Bluhm B."/>
            <person name="Cannon C."/>
            <person name="Castanera R."/>
            <person name="Culley D."/>
            <person name="Daum C."/>
            <person name="Ezra D."/>
            <person name="Gonzalez J."/>
            <person name="Henrissat B."/>
            <person name="Kuo A."/>
            <person name="Liang C."/>
            <person name="Lipzen A."/>
            <person name="Lutzoni F."/>
            <person name="Magnuson J."/>
            <person name="Mondo S."/>
            <person name="Nolan M."/>
            <person name="Ohm R."/>
            <person name="Pangilinan J."/>
            <person name="Park H.-J."/>
            <person name="Ramirez L."/>
            <person name="Alfaro M."/>
            <person name="Sun H."/>
            <person name="Tritt A."/>
            <person name="Yoshinaga Y."/>
            <person name="Zwiers L.-H."/>
            <person name="Turgeon B."/>
            <person name="Goodwin S."/>
            <person name="Spatafora J."/>
            <person name="Crous P."/>
            <person name="Grigoriev I."/>
        </authorList>
    </citation>
    <scope>NUCLEOTIDE SEQUENCE</scope>
    <source>
        <strain evidence="1">CBS 122367</strain>
    </source>
</reference>
<sequence>MRRVSYQTCQRKKLQEDSKQYPNPIKFQCNLCTKHLAFDQVGSLCLKEGCIDCFCTSCTLAQRTGHRHYLYEFTVMRSPKNYLNQVSCNYCAKPVMVAMAQGLWCSDCNKHFLCISCIVSAGKTGVPKLEEGLPHMKIMKPCKVKNGWQLYVMEGA</sequence>
<dbReference type="AlphaFoldDB" id="A0A6G1IMY5"/>
<dbReference type="Proteomes" id="UP000799291">
    <property type="component" value="Unassembled WGS sequence"/>
</dbReference>